<feature type="region of interest" description="Disordered" evidence="1">
    <location>
        <begin position="64"/>
        <end position="90"/>
    </location>
</feature>
<accession>A0A4U6Q6C2</accession>
<feature type="region of interest" description="Disordered" evidence="1">
    <location>
        <begin position="122"/>
        <end position="141"/>
    </location>
</feature>
<sequence>MIIAAAVCPGAPWLLPGVAPQLAARASTIGTACQAAIRGLRGADRIVALVPARRWSVDAAAGRPARDVTAAGPGPDPTAHRLTVTRSDRGRGPVQDIGAAVVAHLLTAAGTAGPVTVVEVDDAARSSDDHPARPPSLDDPNVRTGVLVLADGAAAHGPAAPGREDPRSAGWDRALAAALAGGDPAALAAATAVDADPAPTDLLARVAGLRVLAAWTRGRPPARAAVLAQSAPFGVGYVVARWDWDDAAARPDDGAGTSR</sequence>
<dbReference type="AlphaFoldDB" id="A0A4U6Q6C2"/>
<proteinExistence type="predicted"/>
<organism evidence="2 3">
    <name type="scientific">Nakamurella flava</name>
    <dbReference type="NCBI Taxonomy" id="2576308"/>
    <lineage>
        <taxon>Bacteria</taxon>
        <taxon>Bacillati</taxon>
        <taxon>Actinomycetota</taxon>
        <taxon>Actinomycetes</taxon>
        <taxon>Nakamurellales</taxon>
        <taxon>Nakamurellaceae</taxon>
        <taxon>Nakamurella</taxon>
    </lineage>
</organism>
<comment type="caution">
    <text evidence="2">The sequence shown here is derived from an EMBL/GenBank/DDBJ whole genome shotgun (WGS) entry which is preliminary data.</text>
</comment>
<protein>
    <submittedName>
        <fullName evidence="2">Uncharacterized protein</fullName>
    </submittedName>
</protein>
<keyword evidence="3" id="KW-1185">Reference proteome</keyword>
<dbReference type="EMBL" id="SZZH01000008">
    <property type="protein sequence ID" value="TKV56122.1"/>
    <property type="molecule type" value="Genomic_DNA"/>
</dbReference>
<feature type="compositionally biased region" description="Basic and acidic residues" evidence="1">
    <location>
        <begin position="122"/>
        <end position="132"/>
    </location>
</feature>
<evidence type="ECO:0000313" key="3">
    <source>
        <dbReference type="Proteomes" id="UP000306985"/>
    </source>
</evidence>
<dbReference type="OrthoDB" id="4543339at2"/>
<name>A0A4U6Q6C2_9ACTN</name>
<evidence type="ECO:0000313" key="2">
    <source>
        <dbReference type="EMBL" id="TKV56122.1"/>
    </source>
</evidence>
<dbReference type="RefSeq" id="WP_137451778.1">
    <property type="nucleotide sequence ID" value="NZ_SZZH01000008.1"/>
</dbReference>
<gene>
    <name evidence="2" type="ORF">FDO65_21310</name>
</gene>
<dbReference type="Proteomes" id="UP000306985">
    <property type="component" value="Unassembled WGS sequence"/>
</dbReference>
<reference evidence="2 3" key="1">
    <citation type="submission" date="2019-05" db="EMBL/GenBank/DDBJ databases">
        <title>Nakamurella sp. N5BH11, whole genome shotgun sequence.</title>
        <authorList>
            <person name="Tuo L."/>
        </authorList>
    </citation>
    <scope>NUCLEOTIDE SEQUENCE [LARGE SCALE GENOMIC DNA]</scope>
    <source>
        <strain evidence="2 3">N5BH11</strain>
    </source>
</reference>
<dbReference type="SUPFAM" id="SSF53213">
    <property type="entry name" value="LigB-like"/>
    <property type="match status" value="1"/>
</dbReference>
<dbReference type="Gene3D" id="3.40.830.10">
    <property type="entry name" value="LigB-like"/>
    <property type="match status" value="1"/>
</dbReference>
<evidence type="ECO:0000256" key="1">
    <source>
        <dbReference type="SAM" id="MobiDB-lite"/>
    </source>
</evidence>